<dbReference type="GO" id="GO:0008333">
    <property type="term" value="P:endosome to lysosome transport"/>
    <property type="evidence" value="ECO:0007669"/>
    <property type="project" value="TreeGrafter"/>
</dbReference>
<protein>
    <recommendedName>
        <fullName evidence="2">UEV domain-containing protein</fullName>
    </recommendedName>
</protein>
<dbReference type="Gene3D" id="3.10.110.10">
    <property type="entry name" value="Ubiquitin Conjugating Enzyme"/>
    <property type="match status" value="1"/>
</dbReference>
<feature type="compositionally biased region" description="Low complexity" evidence="1">
    <location>
        <begin position="473"/>
        <end position="488"/>
    </location>
</feature>
<dbReference type="InterPro" id="IPR052070">
    <property type="entry name" value="ESCRT-I_UEV_domain"/>
</dbReference>
<dbReference type="InterPro" id="IPR008883">
    <property type="entry name" value="UEV_N"/>
</dbReference>
<dbReference type="OrthoDB" id="306304at2759"/>
<reference evidence="3" key="1">
    <citation type="submission" date="2021-08" db="EMBL/GenBank/DDBJ databases">
        <title>WGS assembly of Ceratopteris richardii.</title>
        <authorList>
            <person name="Marchant D.B."/>
            <person name="Chen G."/>
            <person name="Jenkins J."/>
            <person name="Shu S."/>
            <person name="Leebens-Mack J."/>
            <person name="Grimwood J."/>
            <person name="Schmutz J."/>
            <person name="Soltis P."/>
            <person name="Soltis D."/>
            <person name="Chen Z.-H."/>
        </authorList>
    </citation>
    <scope>NUCLEOTIDE SEQUENCE</scope>
    <source>
        <strain evidence="3">Whitten #5841</strain>
        <tissue evidence="3">Leaf</tissue>
    </source>
</reference>
<proteinExistence type="predicted"/>
<evidence type="ECO:0000313" key="3">
    <source>
        <dbReference type="EMBL" id="KAH7352003.1"/>
    </source>
</evidence>
<dbReference type="GO" id="GO:0043130">
    <property type="term" value="F:ubiquitin binding"/>
    <property type="evidence" value="ECO:0007669"/>
    <property type="project" value="TreeGrafter"/>
</dbReference>
<dbReference type="Proteomes" id="UP000825935">
    <property type="component" value="Chromosome 19"/>
</dbReference>
<evidence type="ECO:0000256" key="1">
    <source>
        <dbReference type="SAM" id="MobiDB-lite"/>
    </source>
</evidence>
<dbReference type="InterPro" id="IPR016135">
    <property type="entry name" value="UBQ-conjugating_enzyme/RWD"/>
</dbReference>
<dbReference type="GO" id="GO:0015031">
    <property type="term" value="P:protein transport"/>
    <property type="evidence" value="ECO:0007669"/>
    <property type="project" value="InterPro"/>
</dbReference>
<dbReference type="SUPFAM" id="SSF54495">
    <property type="entry name" value="UBC-like"/>
    <property type="match status" value="1"/>
</dbReference>
<feature type="compositionally biased region" description="Low complexity" evidence="1">
    <location>
        <begin position="520"/>
        <end position="543"/>
    </location>
</feature>
<gene>
    <name evidence="3" type="ORF">KP509_19G024700</name>
</gene>
<feature type="region of interest" description="Disordered" evidence="1">
    <location>
        <begin position="226"/>
        <end position="256"/>
    </location>
</feature>
<sequence length="591" mass="62179">MSQQQHQGQQPIGRTSLRESTTLLQIDAVLSQNGLPYQEYAKPIIRSHLSSLLQVIPSLQVKLEPLSRKDGVPSPSQPFPLSPLLLQVCGTIPISFLQVLYNIPIVIWLPDWYPFCAPIVFVTPSPFMVIKAAHPLVDQSGQVSLIHLYPWTYPSSNLIELVNRLCAAFGKDPPLYSVGHPHRFNDGTVSVSAGLWPPSSSSSSSSPTAITTSCLSAPSFSATVSTSGSMSASSSEAVPTPELPSNANSLLGPGSMPQLHQYGAKAAVPQSALAGRSSASLLGPGSLSQRWPPHVHVTHQVSSSLPLLSSSSSSVSSISTSLSSLADMGAVLPIQHIPDARRLSTNSSKPSTLGGALLNPLSVPVRTLSQSLSLPTLSSSSSSSSITGAVQQPHHVVHGHVDSSKSLSSVFSSSWTGSPLAPTFPANMGTATAYLISPTGSAEPSIGHNKLFEHSTSSLERYKSLPSLAQNGSLPLLTPSPQSLLGPGNAHRLHPVHDRNTRDVSLPSSVTSLQPCLEHSSQTAAMSSSGSLLGPGPSPQLHSYKPHSLAESSSSLIVPGIRMHEHTATNIRNEGFYQLAIGNVESSAVWK</sequence>
<dbReference type="PANTHER" id="PTHR23306">
    <property type="entry name" value="TUMOR SUSCEPTIBILITY GENE 101 PROTEIN-RELATED"/>
    <property type="match status" value="1"/>
</dbReference>
<dbReference type="EMBL" id="CM035424">
    <property type="protein sequence ID" value="KAH7352003.1"/>
    <property type="molecule type" value="Genomic_DNA"/>
</dbReference>
<dbReference type="PROSITE" id="PS51322">
    <property type="entry name" value="UEV"/>
    <property type="match status" value="1"/>
</dbReference>
<feature type="compositionally biased region" description="Low complexity" evidence="1">
    <location>
        <begin position="226"/>
        <end position="235"/>
    </location>
</feature>
<dbReference type="GO" id="GO:0000813">
    <property type="term" value="C:ESCRT I complex"/>
    <property type="evidence" value="ECO:0007669"/>
    <property type="project" value="TreeGrafter"/>
</dbReference>
<dbReference type="CDD" id="cd11685">
    <property type="entry name" value="UEV_TSG101-like"/>
    <property type="match status" value="1"/>
</dbReference>
<feature type="domain" description="UEV" evidence="2">
    <location>
        <begin position="26"/>
        <end position="179"/>
    </location>
</feature>
<name>A0A8T2SMC3_CERRI</name>
<dbReference type="AlphaFoldDB" id="A0A8T2SMC3"/>
<comment type="caution">
    <text evidence="3">The sequence shown here is derived from an EMBL/GenBank/DDBJ whole genome shotgun (WGS) entry which is preliminary data.</text>
</comment>
<organism evidence="3 4">
    <name type="scientific">Ceratopteris richardii</name>
    <name type="common">Triangle waterfern</name>
    <dbReference type="NCBI Taxonomy" id="49495"/>
    <lineage>
        <taxon>Eukaryota</taxon>
        <taxon>Viridiplantae</taxon>
        <taxon>Streptophyta</taxon>
        <taxon>Embryophyta</taxon>
        <taxon>Tracheophyta</taxon>
        <taxon>Polypodiopsida</taxon>
        <taxon>Polypodiidae</taxon>
        <taxon>Polypodiales</taxon>
        <taxon>Pteridineae</taxon>
        <taxon>Pteridaceae</taxon>
        <taxon>Parkerioideae</taxon>
        <taxon>Ceratopteris</taxon>
    </lineage>
</organism>
<evidence type="ECO:0000313" key="4">
    <source>
        <dbReference type="Proteomes" id="UP000825935"/>
    </source>
</evidence>
<accession>A0A8T2SMC3</accession>
<dbReference type="Pfam" id="PF05743">
    <property type="entry name" value="UEV"/>
    <property type="match status" value="1"/>
</dbReference>
<evidence type="ECO:0000259" key="2">
    <source>
        <dbReference type="PROSITE" id="PS51322"/>
    </source>
</evidence>
<feature type="region of interest" description="Disordered" evidence="1">
    <location>
        <begin position="473"/>
        <end position="546"/>
    </location>
</feature>
<keyword evidence="4" id="KW-1185">Reference proteome</keyword>
<dbReference type="PANTHER" id="PTHR23306:SF3">
    <property type="entry name" value="TUMOR SUPPRESSOR PROTEIN 101"/>
    <property type="match status" value="1"/>
</dbReference>